<keyword evidence="5 6" id="KW-0472">Membrane</keyword>
<comment type="subcellular location">
    <subcellularLocation>
        <location evidence="1">Cell membrane</location>
        <topology evidence="1">Multi-pass membrane protein</topology>
    </subcellularLocation>
</comment>
<proteinExistence type="predicted"/>
<gene>
    <name evidence="8" type="ORF">K8V30_00560</name>
</gene>
<evidence type="ECO:0000313" key="9">
    <source>
        <dbReference type="Proteomes" id="UP000700212"/>
    </source>
</evidence>
<dbReference type="PANTHER" id="PTHR23523">
    <property type="match status" value="1"/>
</dbReference>
<dbReference type="GO" id="GO:0022857">
    <property type="term" value="F:transmembrane transporter activity"/>
    <property type="evidence" value="ECO:0007669"/>
    <property type="project" value="InterPro"/>
</dbReference>
<dbReference type="SUPFAM" id="SSF103473">
    <property type="entry name" value="MFS general substrate transporter"/>
    <property type="match status" value="1"/>
</dbReference>
<feature type="transmembrane region" description="Helical" evidence="6">
    <location>
        <begin position="81"/>
        <end position="100"/>
    </location>
</feature>
<evidence type="ECO:0000259" key="7">
    <source>
        <dbReference type="PROSITE" id="PS50850"/>
    </source>
</evidence>
<evidence type="ECO:0000256" key="4">
    <source>
        <dbReference type="ARBA" id="ARBA00022989"/>
    </source>
</evidence>
<dbReference type="InterPro" id="IPR036259">
    <property type="entry name" value="MFS_trans_sf"/>
</dbReference>
<sequence>MDEQLSISRKINWRGKTLILIIGIILMAMTLRLPLTVVGPIIEFIREGLGISNVLAGFLTTIPLLAFALVSPFVPRISRTIGIELSLFISMLLLATGIALRSAGITSLLLVGTIIIGVAISFGNVLLPSFFKLKFPFHVGLMMGIYSVAMNVSGGFGAGLSHPIANTTNWQIALAFPIVIVLIASLVWSPQLRNNDRMQATATTAPKLKLWRSPLAWAVTLAMGLQSFIFYTTGAWLPAIFVSQGMAADKAGWMVAIMLLAQLPLTFIMPVLADKLKNQRPIVVILTLLYTVGFVGIALGLTEYTVLWMICIGSAGGSSFSLAMMLFTLRTKTAYAAADLSGFAQSIGYLLAASGPIVFGALYDYTGSWQLPIYVFLIVVAILFVSGWYAAGNKYIEEQ</sequence>
<evidence type="ECO:0000256" key="5">
    <source>
        <dbReference type="ARBA" id="ARBA00023136"/>
    </source>
</evidence>
<feature type="transmembrane region" description="Helical" evidence="6">
    <location>
        <begin position="139"/>
        <end position="158"/>
    </location>
</feature>
<reference evidence="8" key="2">
    <citation type="submission" date="2021-09" db="EMBL/GenBank/DDBJ databases">
        <authorList>
            <person name="Gilroy R."/>
        </authorList>
    </citation>
    <scope>NUCLEOTIDE SEQUENCE</scope>
    <source>
        <strain evidence="8">CHK160-4876</strain>
    </source>
</reference>
<dbReference type="Pfam" id="PF07690">
    <property type="entry name" value="MFS_1"/>
    <property type="match status" value="1"/>
</dbReference>
<dbReference type="PANTHER" id="PTHR23523:SF2">
    <property type="entry name" value="2-NITROIMIDAZOLE TRANSPORTER"/>
    <property type="match status" value="1"/>
</dbReference>
<evidence type="ECO:0000256" key="3">
    <source>
        <dbReference type="ARBA" id="ARBA00022692"/>
    </source>
</evidence>
<feature type="transmembrane region" description="Helical" evidence="6">
    <location>
        <begin position="170"/>
        <end position="189"/>
    </location>
</feature>
<feature type="transmembrane region" description="Helical" evidence="6">
    <location>
        <begin position="371"/>
        <end position="391"/>
    </location>
</feature>
<feature type="transmembrane region" description="Helical" evidence="6">
    <location>
        <begin position="210"/>
        <end position="231"/>
    </location>
</feature>
<dbReference type="InterPro" id="IPR052524">
    <property type="entry name" value="MFS_Cyanate_Porter"/>
</dbReference>
<protein>
    <submittedName>
        <fullName evidence="8">MFS transporter</fullName>
    </submittedName>
</protein>
<dbReference type="CDD" id="cd17339">
    <property type="entry name" value="MFS_NIMT_CynX_like"/>
    <property type="match status" value="1"/>
</dbReference>
<evidence type="ECO:0000256" key="2">
    <source>
        <dbReference type="ARBA" id="ARBA00022448"/>
    </source>
</evidence>
<dbReference type="InterPro" id="IPR020846">
    <property type="entry name" value="MFS_dom"/>
</dbReference>
<name>A0A921NA15_9BACL</name>
<feature type="transmembrane region" description="Helical" evidence="6">
    <location>
        <begin position="347"/>
        <end position="365"/>
    </location>
</feature>
<keyword evidence="4 6" id="KW-1133">Transmembrane helix</keyword>
<feature type="transmembrane region" description="Helical" evidence="6">
    <location>
        <begin position="18"/>
        <end position="42"/>
    </location>
</feature>
<keyword evidence="3 6" id="KW-0812">Transmembrane</keyword>
<keyword evidence="2" id="KW-0813">Transport</keyword>
<comment type="caution">
    <text evidence="8">The sequence shown here is derived from an EMBL/GenBank/DDBJ whole genome shotgun (WGS) entry which is preliminary data.</text>
</comment>
<feature type="transmembrane region" description="Helical" evidence="6">
    <location>
        <begin position="282"/>
        <end position="301"/>
    </location>
</feature>
<reference evidence="8" key="1">
    <citation type="journal article" date="2021" name="PeerJ">
        <title>Extensive microbial diversity within the chicken gut microbiome revealed by metagenomics and culture.</title>
        <authorList>
            <person name="Gilroy R."/>
            <person name="Ravi A."/>
            <person name="Getino M."/>
            <person name="Pursley I."/>
            <person name="Horton D.L."/>
            <person name="Alikhan N.F."/>
            <person name="Baker D."/>
            <person name="Gharbi K."/>
            <person name="Hall N."/>
            <person name="Watson M."/>
            <person name="Adriaenssens E.M."/>
            <person name="Foster-Nyarko E."/>
            <person name="Jarju S."/>
            <person name="Secka A."/>
            <person name="Antonio M."/>
            <person name="Oren A."/>
            <person name="Chaudhuri R.R."/>
            <person name="La Ragione R."/>
            <person name="Hildebrand F."/>
            <person name="Pallen M.J."/>
        </authorList>
    </citation>
    <scope>NUCLEOTIDE SEQUENCE</scope>
    <source>
        <strain evidence="8">CHK160-4876</strain>
    </source>
</reference>
<feature type="transmembrane region" description="Helical" evidence="6">
    <location>
        <begin position="54"/>
        <end position="74"/>
    </location>
</feature>
<dbReference type="Proteomes" id="UP000700212">
    <property type="component" value="Unassembled WGS sequence"/>
</dbReference>
<dbReference type="EMBL" id="DYTV01000008">
    <property type="protein sequence ID" value="HJH10179.1"/>
    <property type="molecule type" value="Genomic_DNA"/>
</dbReference>
<dbReference type="InterPro" id="IPR011701">
    <property type="entry name" value="MFS"/>
</dbReference>
<accession>A0A921NA15</accession>
<organism evidence="8 9">
    <name type="scientific">Metalysinibacillus jejuensis</name>
    <dbReference type="NCBI Taxonomy" id="914327"/>
    <lineage>
        <taxon>Bacteria</taxon>
        <taxon>Bacillati</taxon>
        <taxon>Bacillota</taxon>
        <taxon>Bacilli</taxon>
        <taxon>Bacillales</taxon>
        <taxon>Caryophanaceae</taxon>
        <taxon>Metalysinibacillus</taxon>
    </lineage>
</organism>
<dbReference type="PROSITE" id="PS50850">
    <property type="entry name" value="MFS"/>
    <property type="match status" value="1"/>
</dbReference>
<dbReference type="Gene3D" id="1.20.1250.20">
    <property type="entry name" value="MFS general substrate transporter like domains"/>
    <property type="match status" value="2"/>
</dbReference>
<dbReference type="AlphaFoldDB" id="A0A921NA15"/>
<feature type="transmembrane region" description="Helical" evidence="6">
    <location>
        <begin position="106"/>
        <end position="127"/>
    </location>
</feature>
<evidence type="ECO:0000313" key="8">
    <source>
        <dbReference type="EMBL" id="HJH10179.1"/>
    </source>
</evidence>
<feature type="domain" description="Major facilitator superfamily (MFS) profile" evidence="7">
    <location>
        <begin position="16"/>
        <end position="395"/>
    </location>
</feature>
<dbReference type="GO" id="GO:0005886">
    <property type="term" value="C:plasma membrane"/>
    <property type="evidence" value="ECO:0007669"/>
    <property type="project" value="UniProtKB-SubCell"/>
</dbReference>
<evidence type="ECO:0000256" key="6">
    <source>
        <dbReference type="SAM" id="Phobius"/>
    </source>
</evidence>
<evidence type="ECO:0000256" key="1">
    <source>
        <dbReference type="ARBA" id="ARBA00004651"/>
    </source>
</evidence>
<feature type="transmembrane region" description="Helical" evidence="6">
    <location>
        <begin position="307"/>
        <end position="327"/>
    </location>
</feature>
<feature type="transmembrane region" description="Helical" evidence="6">
    <location>
        <begin position="251"/>
        <end position="273"/>
    </location>
</feature>